<dbReference type="InterPro" id="IPR000073">
    <property type="entry name" value="AB_hydrolase_1"/>
</dbReference>
<dbReference type="Gene3D" id="3.40.50.1820">
    <property type="entry name" value="alpha/beta hydrolase"/>
    <property type="match status" value="1"/>
</dbReference>
<sequence length="301" mass="31834">MSNDSVITPALTPGVHEFPVDGVRQAYRVAGRGPVCVAHSGGPGLDAAYLRSPELEEHFTVVYPDPVGTGRSGRLDDPPGEGAGYTRATYVRHLAAVVEHLGLPRVHLLGHSYGGFVVQDYALEHPERVAGLILYSTAAEAGPAFWGAAMEGLAAYPQRHPDVPEAARVPAAFQQALGAGDDESISRLFAEALPVYFADFWSRQPEFAAFRASIRMAQVPATAPEPVEFDVRDRLGALGGTGMPVVVVTGQHDFIGGPRWAQALGQAIPGARLRILQHSGHFGHVEEPGGFARAAALVLGG</sequence>
<reference evidence="2 3" key="1">
    <citation type="submission" date="2021-05" db="EMBL/GenBank/DDBJ databases">
        <title>Kineosporia and Streptomyces sp. nov. two new marine actinobacteria isolated from Coral.</title>
        <authorList>
            <person name="Buangrab K."/>
            <person name="Sutthacheep M."/>
            <person name="Yeemin T."/>
            <person name="Harunari E."/>
            <person name="Igarashi Y."/>
            <person name="Kanchanasin P."/>
            <person name="Tanasupawat S."/>
            <person name="Phongsopitanun W."/>
        </authorList>
    </citation>
    <scope>NUCLEOTIDE SEQUENCE [LARGE SCALE GENOMIC DNA]</scope>
    <source>
        <strain evidence="2 3">J2-2</strain>
    </source>
</reference>
<dbReference type="PRINTS" id="PR00111">
    <property type="entry name" value="ABHYDROLASE"/>
</dbReference>
<dbReference type="GO" id="GO:0016787">
    <property type="term" value="F:hydrolase activity"/>
    <property type="evidence" value="ECO:0007669"/>
    <property type="project" value="UniProtKB-KW"/>
</dbReference>
<dbReference type="PRINTS" id="PR00412">
    <property type="entry name" value="EPOXHYDRLASE"/>
</dbReference>
<evidence type="ECO:0000259" key="1">
    <source>
        <dbReference type="Pfam" id="PF00561"/>
    </source>
</evidence>
<name>A0ABS5TQ69_9ACTN</name>
<dbReference type="InterPro" id="IPR000639">
    <property type="entry name" value="Epox_hydrolase-like"/>
</dbReference>
<evidence type="ECO:0000313" key="3">
    <source>
        <dbReference type="Proteomes" id="UP001197247"/>
    </source>
</evidence>
<keyword evidence="3" id="KW-1185">Reference proteome</keyword>
<dbReference type="Pfam" id="PF00561">
    <property type="entry name" value="Abhydrolase_1"/>
    <property type="match status" value="1"/>
</dbReference>
<dbReference type="InterPro" id="IPR029058">
    <property type="entry name" value="AB_hydrolase_fold"/>
</dbReference>
<feature type="domain" description="AB hydrolase-1" evidence="1">
    <location>
        <begin position="41"/>
        <end position="288"/>
    </location>
</feature>
<accession>A0ABS5TQ69</accession>
<dbReference type="Proteomes" id="UP001197247">
    <property type="component" value="Unassembled WGS sequence"/>
</dbReference>
<dbReference type="EMBL" id="JAHBAY010000016">
    <property type="protein sequence ID" value="MBT0773252.1"/>
    <property type="molecule type" value="Genomic_DNA"/>
</dbReference>
<dbReference type="PANTHER" id="PTHR43798:SF33">
    <property type="entry name" value="HYDROLASE, PUTATIVE (AFU_ORTHOLOGUE AFUA_2G14860)-RELATED"/>
    <property type="match status" value="1"/>
</dbReference>
<dbReference type="SUPFAM" id="SSF53474">
    <property type="entry name" value="alpha/beta-Hydrolases"/>
    <property type="match status" value="1"/>
</dbReference>
<proteinExistence type="predicted"/>
<comment type="caution">
    <text evidence="2">The sequence shown here is derived from an EMBL/GenBank/DDBJ whole genome shotgun (WGS) entry which is preliminary data.</text>
</comment>
<dbReference type="PANTHER" id="PTHR43798">
    <property type="entry name" value="MONOACYLGLYCEROL LIPASE"/>
    <property type="match status" value="1"/>
</dbReference>
<organism evidence="2 3">
    <name type="scientific">Kineosporia corallincola</name>
    <dbReference type="NCBI Taxonomy" id="2835133"/>
    <lineage>
        <taxon>Bacteria</taxon>
        <taxon>Bacillati</taxon>
        <taxon>Actinomycetota</taxon>
        <taxon>Actinomycetes</taxon>
        <taxon>Kineosporiales</taxon>
        <taxon>Kineosporiaceae</taxon>
        <taxon>Kineosporia</taxon>
    </lineage>
</organism>
<keyword evidence="2" id="KW-0378">Hydrolase</keyword>
<dbReference type="InterPro" id="IPR050266">
    <property type="entry name" value="AB_hydrolase_sf"/>
</dbReference>
<gene>
    <name evidence="2" type="ORF">KIH74_30185</name>
</gene>
<protein>
    <submittedName>
        <fullName evidence="2">Alpha/beta hydrolase</fullName>
    </submittedName>
</protein>
<evidence type="ECO:0000313" key="2">
    <source>
        <dbReference type="EMBL" id="MBT0773252.1"/>
    </source>
</evidence>
<dbReference type="RefSeq" id="WP_214159791.1">
    <property type="nucleotide sequence ID" value="NZ_JAHBAY010000016.1"/>
</dbReference>